<dbReference type="RefSeq" id="WP_074462946.1">
    <property type="nucleotide sequence ID" value="NZ_FMUR01000016.1"/>
</dbReference>
<feature type="domain" description="SseB protein N-terminal" evidence="1">
    <location>
        <begin position="273"/>
        <end position="379"/>
    </location>
</feature>
<accession>A0A1G5FQE0</accession>
<dbReference type="InterPro" id="IPR009839">
    <property type="entry name" value="SseB_N"/>
</dbReference>
<organism evidence="2 3">
    <name type="scientific">Butyrivibrio hungatei</name>
    <dbReference type="NCBI Taxonomy" id="185008"/>
    <lineage>
        <taxon>Bacteria</taxon>
        <taxon>Bacillati</taxon>
        <taxon>Bacillota</taxon>
        <taxon>Clostridia</taxon>
        <taxon>Lachnospirales</taxon>
        <taxon>Lachnospiraceae</taxon>
        <taxon>Butyrivibrio</taxon>
    </lineage>
</organism>
<reference evidence="3" key="1">
    <citation type="submission" date="2016-10" db="EMBL/GenBank/DDBJ databases">
        <authorList>
            <person name="Varghese N."/>
            <person name="Submissions S."/>
        </authorList>
    </citation>
    <scope>NUCLEOTIDE SEQUENCE [LARGE SCALE GENOMIC DNA]</scope>
    <source>
        <strain evidence="3">XBD2006</strain>
    </source>
</reference>
<dbReference type="OrthoDB" id="2057977at2"/>
<evidence type="ECO:0000259" key="1">
    <source>
        <dbReference type="Pfam" id="PF07179"/>
    </source>
</evidence>
<dbReference type="EMBL" id="FMUR01000016">
    <property type="protein sequence ID" value="SCY41347.1"/>
    <property type="molecule type" value="Genomic_DNA"/>
</dbReference>
<gene>
    <name evidence="2" type="ORF">SAMN02910451_02492</name>
</gene>
<dbReference type="AlphaFoldDB" id="A0A1G5FQE0"/>
<keyword evidence="3" id="KW-1185">Reference proteome</keyword>
<sequence>MGLFSLLGGKKEKALRPGELDEEIRIARERELEKVREAHAALDWPIIPKLNHVNLPGIECCLAETVPEERKDDIGQIIYEDDVSIDELRELNDQELLFVLTTFDEFDREVPIPDYERNRRKVYNEVIRRIRDAEILYVIYDKSTGYPFIDHGYGLLYFGKEMAEEAAELYKKQYRQVMVKEVEVEPQQEEGAGRKGYFDFLYCIGLEDLIIDNGAYRVKFKRDEISAAPGEWNRVIKDAPVNPQLCFSMLDMLEERRWPVKYEKRDEILALKEKRMIGNLFNGKYIVPMQYEGHAEKTENGRVRMGKDTKFTFFMVKTADDKIFMPVFTDGFEFGKMKLGHEWNAAVFSFSDIARFIRDKDGVAINPAGHRIFMPKEQIIAIDSANRAYRETKAQQNRRADDDNPVKRAVNGAMTQMEKN</sequence>
<evidence type="ECO:0000313" key="3">
    <source>
        <dbReference type="Proteomes" id="UP000183047"/>
    </source>
</evidence>
<dbReference type="Proteomes" id="UP000183047">
    <property type="component" value="Unassembled WGS sequence"/>
</dbReference>
<protein>
    <submittedName>
        <fullName evidence="2">SseB protein N-terminal domain-containing protein</fullName>
    </submittedName>
</protein>
<dbReference type="Pfam" id="PF07179">
    <property type="entry name" value="SseB"/>
    <property type="match status" value="1"/>
</dbReference>
<name>A0A1G5FQE0_9FIRM</name>
<evidence type="ECO:0000313" key="2">
    <source>
        <dbReference type="EMBL" id="SCY41347.1"/>
    </source>
</evidence>
<proteinExistence type="predicted"/>